<comment type="subcellular location">
    <subcellularLocation>
        <location evidence="10">Endomembrane system</location>
        <topology evidence="10">Single-pass membrane protein</topology>
    </subcellularLocation>
    <subcellularLocation>
        <location evidence="1">Golgi apparatus membrane</location>
    </subcellularLocation>
    <subcellularLocation>
        <location evidence="2">Membrane</location>
        <topology evidence="2">Single-pass type II membrane protein</topology>
    </subcellularLocation>
</comment>
<gene>
    <name evidence="12" type="ORF">WJX72_000369</name>
</gene>
<keyword evidence="8" id="KW-0333">Golgi apparatus</keyword>
<keyword evidence="9" id="KW-0472">Membrane</keyword>
<reference evidence="12 13" key="1">
    <citation type="journal article" date="2024" name="Nat. Commun.">
        <title>Phylogenomics reveals the evolutionary origins of lichenization in chlorophyte algae.</title>
        <authorList>
            <person name="Puginier C."/>
            <person name="Libourel C."/>
            <person name="Otte J."/>
            <person name="Skaloud P."/>
            <person name="Haon M."/>
            <person name="Grisel S."/>
            <person name="Petersen M."/>
            <person name="Berrin J.G."/>
            <person name="Delaux P.M."/>
            <person name="Dal Grande F."/>
            <person name="Keller J."/>
        </authorList>
    </citation>
    <scope>NUCLEOTIDE SEQUENCE [LARGE SCALE GENOMIC DNA]</scope>
    <source>
        <strain evidence="12 13">SAG 2043</strain>
    </source>
</reference>
<evidence type="ECO:0000313" key="12">
    <source>
        <dbReference type="EMBL" id="KAK9806715.1"/>
    </source>
</evidence>
<dbReference type="SUPFAM" id="SSF53448">
    <property type="entry name" value="Nucleotide-diphospho-sugar transferases"/>
    <property type="match status" value="1"/>
</dbReference>
<dbReference type="PANTHER" id="PTHR31646:SF1">
    <property type="entry name" value="ALPHA-1,2-MANNOSYLTRANSFERASE MNN2"/>
    <property type="match status" value="1"/>
</dbReference>
<keyword evidence="13" id="KW-1185">Reference proteome</keyword>
<keyword evidence="6" id="KW-0735">Signal-anchor</keyword>
<feature type="compositionally biased region" description="Basic residues" evidence="11">
    <location>
        <begin position="397"/>
        <end position="410"/>
    </location>
</feature>
<dbReference type="PANTHER" id="PTHR31646">
    <property type="entry name" value="ALPHA-1,2-MANNOSYLTRANSFERASE MNN2"/>
    <property type="match status" value="1"/>
</dbReference>
<comment type="similarity">
    <text evidence="3">Belongs to the MNN1/MNT family.</text>
</comment>
<evidence type="ECO:0000313" key="13">
    <source>
        <dbReference type="Proteomes" id="UP001489004"/>
    </source>
</evidence>
<evidence type="ECO:0000256" key="9">
    <source>
        <dbReference type="ARBA" id="ARBA00023136"/>
    </source>
</evidence>
<dbReference type="EMBL" id="JALJOR010000013">
    <property type="protein sequence ID" value="KAK9806715.1"/>
    <property type="molecule type" value="Genomic_DNA"/>
</dbReference>
<accession>A0AAW1PAB5</accession>
<keyword evidence="4" id="KW-0808">Transferase</keyword>
<evidence type="ECO:0000256" key="10">
    <source>
        <dbReference type="ARBA" id="ARBA00037847"/>
    </source>
</evidence>
<dbReference type="InterPro" id="IPR029044">
    <property type="entry name" value="Nucleotide-diphossugar_trans"/>
</dbReference>
<evidence type="ECO:0000256" key="2">
    <source>
        <dbReference type="ARBA" id="ARBA00004606"/>
    </source>
</evidence>
<evidence type="ECO:0000256" key="8">
    <source>
        <dbReference type="ARBA" id="ARBA00023034"/>
    </source>
</evidence>
<feature type="region of interest" description="Disordered" evidence="11">
    <location>
        <begin position="374"/>
        <end position="410"/>
    </location>
</feature>
<keyword evidence="5" id="KW-0812">Transmembrane</keyword>
<dbReference type="GO" id="GO:0046354">
    <property type="term" value="P:mannan biosynthetic process"/>
    <property type="evidence" value="ECO:0007669"/>
    <property type="project" value="TreeGrafter"/>
</dbReference>
<evidence type="ECO:0000256" key="11">
    <source>
        <dbReference type="SAM" id="MobiDB-lite"/>
    </source>
</evidence>
<dbReference type="GO" id="GO:0000026">
    <property type="term" value="F:alpha-1,2-mannosyltransferase activity"/>
    <property type="evidence" value="ECO:0007669"/>
    <property type="project" value="TreeGrafter"/>
</dbReference>
<dbReference type="InterPro" id="IPR022751">
    <property type="entry name" value="Alpha_mannosyltransferase"/>
</dbReference>
<organism evidence="12 13">
    <name type="scientific">[Myrmecia] bisecta</name>
    <dbReference type="NCBI Taxonomy" id="41462"/>
    <lineage>
        <taxon>Eukaryota</taxon>
        <taxon>Viridiplantae</taxon>
        <taxon>Chlorophyta</taxon>
        <taxon>core chlorophytes</taxon>
        <taxon>Trebouxiophyceae</taxon>
        <taxon>Trebouxiales</taxon>
        <taxon>Trebouxiaceae</taxon>
        <taxon>Myrmecia</taxon>
    </lineage>
</organism>
<dbReference type="Pfam" id="PF11051">
    <property type="entry name" value="Mannosyl_trans3"/>
    <property type="match status" value="2"/>
</dbReference>
<evidence type="ECO:0000256" key="7">
    <source>
        <dbReference type="ARBA" id="ARBA00022989"/>
    </source>
</evidence>
<dbReference type="Proteomes" id="UP001489004">
    <property type="component" value="Unassembled WGS sequence"/>
</dbReference>
<comment type="caution">
    <text evidence="12">The sequence shown here is derived from an EMBL/GenBank/DDBJ whole genome shotgun (WGS) entry which is preliminary data.</text>
</comment>
<evidence type="ECO:0000256" key="4">
    <source>
        <dbReference type="ARBA" id="ARBA00022679"/>
    </source>
</evidence>
<keyword evidence="7" id="KW-1133">Transmembrane helix</keyword>
<protein>
    <submittedName>
        <fullName evidence="12">Uncharacterized protein</fullName>
    </submittedName>
</protein>
<evidence type="ECO:0000256" key="6">
    <source>
        <dbReference type="ARBA" id="ARBA00022968"/>
    </source>
</evidence>
<proteinExistence type="inferred from homology"/>
<evidence type="ECO:0000256" key="5">
    <source>
        <dbReference type="ARBA" id="ARBA00022692"/>
    </source>
</evidence>
<dbReference type="AlphaFoldDB" id="A0AAW1PAB5"/>
<evidence type="ECO:0000256" key="1">
    <source>
        <dbReference type="ARBA" id="ARBA00004394"/>
    </source>
</evidence>
<name>A0AAW1PAB5_9CHLO</name>
<sequence>MHRCRLPVEIVYNGPEEFDADTLAFFKKDFRDVTLTDLSGLALPTFHRTEGVLPLKGWLNKIYGLYISSFAEVLVMDSDNLALVDPTKLFEEPEYRASGNMHWPDFHHDVSMNAWAYEVFGFEAPWPHDPTFRTAESGQLMLNRVMHSDVLEWLWYLNAHSHIMYKFMYGDKDTFRIAFALAGKQGQFRQVTLAPRAALMEYRDVSPEDEVVTTFILAGEIQQGWGGSGNLFFHRVSPGAKFHLKTGQYLRVNWVTDHLTPTEAPFYYTRVVGIPGDVHWWPPGGVDTQAYQDACANNTFSSCVFPERHYADDLHRDHGHTLFPAMPVSYFPFDRLLRSSYDIFMAYRKQRLGEEAAALMPSYSYDAPCTRFSRKDRRPYQSRLSRKAGEKRSPRSGPRKPRGKRVSSGE</sequence>
<evidence type="ECO:0000256" key="3">
    <source>
        <dbReference type="ARBA" id="ARBA00009105"/>
    </source>
</evidence>
<dbReference type="GO" id="GO:0000139">
    <property type="term" value="C:Golgi membrane"/>
    <property type="evidence" value="ECO:0007669"/>
    <property type="project" value="UniProtKB-SubCell"/>
</dbReference>